<dbReference type="Proteomes" id="UP000297245">
    <property type="component" value="Unassembled WGS sequence"/>
</dbReference>
<dbReference type="AlphaFoldDB" id="A0A4S8LAF0"/>
<protein>
    <submittedName>
        <fullName evidence="1">Uncharacterized protein</fullName>
    </submittedName>
</protein>
<accession>A0A4S8LAF0</accession>
<keyword evidence="2" id="KW-1185">Reference proteome</keyword>
<dbReference type="Gene3D" id="2.60.120.200">
    <property type="match status" value="1"/>
</dbReference>
<dbReference type="OrthoDB" id="2139957at2759"/>
<dbReference type="EMBL" id="ML179530">
    <property type="protein sequence ID" value="THU85782.1"/>
    <property type="molecule type" value="Genomic_DNA"/>
</dbReference>
<gene>
    <name evidence="1" type="ORF">K435DRAFT_822318</name>
</gene>
<evidence type="ECO:0000313" key="2">
    <source>
        <dbReference type="Proteomes" id="UP000297245"/>
    </source>
</evidence>
<sequence>MMGGDRAGIFMFCQISAYISVKQTGNTIHGMSDWVTSSEDSEVAAASLSGTQLWLRVTADIAPAAIGTTSAVFSFTNLGNTSSLNTGWELFTGYRLGIFNSATSKLGGSVTIKYFVHASA</sequence>
<name>A0A4S8LAF0_DENBC</name>
<organism evidence="1 2">
    <name type="scientific">Dendrothele bispora (strain CBS 962.96)</name>
    <dbReference type="NCBI Taxonomy" id="1314807"/>
    <lineage>
        <taxon>Eukaryota</taxon>
        <taxon>Fungi</taxon>
        <taxon>Dikarya</taxon>
        <taxon>Basidiomycota</taxon>
        <taxon>Agaricomycotina</taxon>
        <taxon>Agaricomycetes</taxon>
        <taxon>Agaricomycetidae</taxon>
        <taxon>Agaricales</taxon>
        <taxon>Agaricales incertae sedis</taxon>
        <taxon>Dendrothele</taxon>
    </lineage>
</organism>
<reference evidence="1 2" key="1">
    <citation type="journal article" date="2019" name="Nat. Ecol. Evol.">
        <title>Megaphylogeny resolves global patterns of mushroom evolution.</title>
        <authorList>
            <person name="Varga T."/>
            <person name="Krizsan K."/>
            <person name="Foldi C."/>
            <person name="Dima B."/>
            <person name="Sanchez-Garcia M."/>
            <person name="Sanchez-Ramirez S."/>
            <person name="Szollosi G.J."/>
            <person name="Szarkandi J.G."/>
            <person name="Papp V."/>
            <person name="Albert L."/>
            <person name="Andreopoulos W."/>
            <person name="Angelini C."/>
            <person name="Antonin V."/>
            <person name="Barry K.W."/>
            <person name="Bougher N.L."/>
            <person name="Buchanan P."/>
            <person name="Buyck B."/>
            <person name="Bense V."/>
            <person name="Catcheside P."/>
            <person name="Chovatia M."/>
            <person name="Cooper J."/>
            <person name="Damon W."/>
            <person name="Desjardin D."/>
            <person name="Finy P."/>
            <person name="Geml J."/>
            <person name="Haridas S."/>
            <person name="Hughes K."/>
            <person name="Justo A."/>
            <person name="Karasinski D."/>
            <person name="Kautmanova I."/>
            <person name="Kiss B."/>
            <person name="Kocsube S."/>
            <person name="Kotiranta H."/>
            <person name="LaButti K.M."/>
            <person name="Lechner B.E."/>
            <person name="Liimatainen K."/>
            <person name="Lipzen A."/>
            <person name="Lukacs Z."/>
            <person name="Mihaltcheva S."/>
            <person name="Morgado L.N."/>
            <person name="Niskanen T."/>
            <person name="Noordeloos M.E."/>
            <person name="Ohm R.A."/>
            <person name="Ortiz-Santana B."/>
            <person name="Ovrebo C."/>
            <person name="Racz N."/>
            <person name="Riley R."/>
            <person name="Savchenko A."/>
            <person name="Shiryaev A."/>
            <person name="Soop K."/>
            <person name="Spirin V."/>
            <person name="Szebenyi C."/>
            <person name="Tomsovsky M."/>
            <person name="Tulloss R.E."/>
            <person name="Uehling J."/>
            <person name="Grigoriev I.V."/>
            <person name="Vagvolgyi C."/>
            <person name="Papp T."/>
            <person name="Martin F.M."/>
            <person name="Miettinen O."/>
            <person name="Hibbett D.S."/>
            <person name="Nagy L.G."/>
        </authorList>
    </citation>
    <scope>NUCLEOTIDE SEQUENCE [LARGE SCALE GENOMIC DNA]</scope>
    <source>
        <strain evidence="1 2">CBS 962.96</strain>
    </source>
</reference>
<evidence type="ECO:0000313" key="1">
    <source>
        <dbReference type="EMBL" id="THU85782.1"/>
    </source>
</evidence>
<dbReference type="SUPFAM" id="SSF49899">
    <property type="entry name" value="Concanavalin A-like lectins/glucanases"/>
    <property type="match status" value="1"/>
</dbReference>
<proteinExistence type="predicted"/>
<dbReference type="InterPro" id="IPR013320">
    <property type="entry name" value="ConA-like_dom_sf"/>
</dbReference>